<feature type="transmembrane region" description="Helical" evidence="8">
    <location>
        <begin position="30"/>
        <end position="47"/>
    </location>
</feature>
<comment type="caution">
    <text evidence="9">The sequence shown here is derived from an EMBL/GenBank/DDBJ whole genome shotgun (WGS) entry which is preliminary data.</text>
</comment>
<keyword evidence="4" id="KW-1003">Cell membrane</keyword>
<dbReference type="InterPro" id="IPR037294">
    <property type="entry name" value="ABC_BtuC-like"/>
</dbReference>
<evidence type="ECO:0008006" key="11">
    <source>
        <dbReference type="Google" id="ProtNLM"/>
    </source>
</evidence>
<dbReference type="AlphaFoldDB" id="A0A401IQ12"/>
<dbReference type="InterPro" id="IPR000522">
    <property type="entry name" value="ABC_transptr_permease_BtuC"/>
</dbReference>
<evidence type="ECO:0000313" key="10">
    <source>
        <dbReference type="Proteomes" id="UP000286848"/>
    </source>
</evidence>
<keyword evidence="7 8" id="KW-0472">Membrane</keyword>
<protein>
    <recommendedName>
        <fullName evidence="11">Iron ABC transporter permease</fullName>
    </recommendedName>
</protein>
<dbReference type="Gene3D" id="1.10.3470.10">
    <property type="entry name" value="ABC transporter involved in vitamin B12 uptake, BtuC"/>
    <property type="match status" value="1"/>
</dbReference>
<evidence type="ECO:0000256" key="7">
    <source>
        <dbReference type="ARBA" id="ARBA00023136"/>
    </source>
</evidence>
<evidence type="ECO:0000256" key="3">
    <source>
        <dbReference type="ARBA" id="ARBA00022448"/>
    </source>
</evidence>
<gene>
    <name evidence="9" type="ORF">LFYK43_00800</name>
</gene>
<dbReference type="Pfam" id="PF01032">
    <property type="entry name" value="FecCD"/>
    <property type="match status" value="1"/>
</dbReference>
<comment type="similarity">
    <text evidence="2">Belongs to the binding-protein-dependent transport system permease family. FecCD subfamily.</text>
</comment>
<keyword evidence="3" id="KW-0813">Transport</keyword>
<evidence type="ECO:0000256" key="6">
    <source>
        <dbReference type="ARBA" id="ARBA00022989"/>
    </source>
</evidence>
<proteinExistence type="inferred from homology"/>
<evidence type="ECO:0000256" key="4">
    <source>
        <dbReference type="ARBA" id="ARBA00022475"/>
    </source>
</evidence>
<reference evidence="9 10" key="1">
    <citation type="journal article" date="2019" name="Int. J. Syst. Evol. Microbiol.">
        <title>Lactobacillus salitolerans sp. nov., a novel lactic acid bacterium isolated from spent mushroom substrates.</title>
        <authorList>
            <person name="Tohno M."/>
            <person name="Tanizawa Y."/>
            <person name="Kojima Y."/>
            <person name="Sakamoto M."/>
            <person name="Nakamura Y."/>
            <person name="Ohkuma M."/>
            <person name="Kobayashi H."/>
        </authorList>
    </citation>
    <scope>NUCLEOTIDE SEQUENCE [LARGE SCALE GENOMIC DNA]</scope>
    <source>
        <strain evidence="9 10">YK43</strain>
    </source>
</reference>
<keyword evidence="5 8" id="KW-0812">Transmembrane</keyword>
<organism evidence="9 10">
    <name type="scientific">Ligilactobacillus salitolerans</name>
    <dbReference type="NCBI Taxonomy" id="1808352"/>
    <lineage>
        <taxon>Bacteria</taxon>
        <taxon>Bacillati</taxon>
        <taxon>Bacillota</taxon>
        <taxon>Bacilli</taxon>
        <taxon>Lactobacillales</taxon>
        <taxon>Lactobacillaceae</taxon>
        <taxon>Ligilactobacillus</taxon>
    </lineage>
</organism>
<dbReference type="GO" id="GO:0022857">
    <property type="term" value="F:transmembrane transporter activity"/>
    <property type="evidence" value="ECO:0007669"/>
    <property type="project" value="InterPro"/>
</dbReference>
<keyword evidence="6 8" id="KW-1133">Transmembrane helix</keyword>
<dbReference type="EMBL" id="BFFP01000001">
    <property type="protein sequence ID" value="GBG93621.1"/>
    <property type="molecule type" value="Genomic_DNA"/>
</dbReference>
<dbReference type="SUPFAM" id="SSF81345">
    <property type="entry name" value="ABC transporter involved in vitamin B12 uptake, BtuC"/>
    <property type="match status" value="1"/>
</dbReference>
<dbReference type="GO" id="GO:0005886">
    <property type="term" value="C:plasma membrane"/>
    <property type="evidence" value="ECO:0007669"/>
    <property type="project" value="UniProtKB-SubCell"/>
</dbReference>
<evidence type="ECO:0000256" key="1">
    <source>
        <dbReference type="ARBA" id="ARBA00004651"/>
    </source>
</evidence>
<evidence type="ECO:0000256" key="8">
    <source>
        <dbReference type="SAM" id="Phobius"/>
    </source>
</evidence>
<keyword evidence="10" id="KW-1185">Reference proteome</keyword>
<evidence type="ECO:0000256" key="5">
    <source>
        <dbReference type="ARBA" id="ARBA00022692"/>
    </source>
</evidence>
<sequence length="55" mass="5676">MMLLAPAVGALFLLTADVIGRLLSATTEINVGIITALVGAPVLVFLARKTKVAQI</sequence>
<evidence type="ECO:0000313" key="9">
    <source>
        <dbReference type="EMBL" id="GBG93621.1"/>
    </source>
</evidence>
<accession>A0A401IQ12</accession>
<name>A0A401IQ12_9LACO</name>
<dbReference type="Proteomes" id="UP000286848">
    <property type="component" value="Unassembled WGS sequence"/>
</dbReference>
<evidence type="ECO:0000256" key="2">
    <source>
        <dbReference type="ARBA" id="ARBA00007935"/>
    </source>
</evidence>
<comment type="subcellular location">
    <subcellularLocation>
        <location evidence="1">Cell membrane</location>
        <topology evidence="1">Multi-pass membrane protein</topology>
    </subcellularLocation>
</comment>